<dbReference type="OrthoDB" id="20872at2759"/>
<evidence type="ECO:0000313" key="2">
    <source>
        <dbReference type="EMBL" id="KAH7152006.1"/>
    </source>
</evidence>
<dbReference type="GO" id="GO:0009116">
    <property type="term" value="P:nucleoside metabolic process"/>
    <property type="evidence" value="ECO:0007669"/>
    <property type="project" value="InterPro"/>
</dbReference>
<accession>A0A9P9J789</accession>
<dbReference type="Gene3D" id="3.40.50.1580">
    <property type="entry name" value="Nucleoside phosphorylase domain"/>
    <property type="match status" value="1"/>
</dbReference>
<protein>
    <submittedName>
        <fullName evidence="2">Nucleoside phosphorylase domain-containing protein</fullName>
    </submittedName>
</protein>
<evidence type="ECO:0000259" key="1">
    <source>
        <dbReference type="Pfam" id="PF01048"/>
    </source>
</evidence>
<dbReference type="InterPro" id="IPR053137">
    <property type="entry name" value="NLR-like"/>
</dbReference>
<dbReference type="PANTHER" id="PTHR46082:SF6">
    <property type="entry name" value="AAA+ ATPASE DOMAIN-CONTAINING PROTEIN-RELATED"/>
    <property type="match status" value="1"/>
</dbReference>
<keyword evidence="3" id="KW-1185">Reference proteome</keyword>
<dbReference type="PANTHER" id="PTHR46082">
    <property type="entry name" value="ATP/GTP-BINDING PROTEIN-RELATED"/>
    <property type="match status" value="1"/>
</dbReference>
<dbReference type="EMBL" id="JAGMUU010000005">
    <property type="protein sequence ID" value="KAH7152006.1"/>
    <property type="molecule type" value="Genomic_DNA"/>
</dbReference>
<comment type="caution">
    <text evidence="2">The sequence shown here is derived from an EMBL/GenBank/DDBJ whole genome shotgun (WGS) entry which is preliminary data.</text>
</comment>
<dbReference type="InterPro" id="IPR035994">
    <property type="entry name" value="Nucleoside_phosphorylase_sf"/>
</dbReference>
<dbReference type="Proteomes" id="UP000717696">
    <property type="component" value="Unassembled WGS sequence"/>
</dbReference>
<organism evidence="2 3">
    <name type="scientific">Dactylonectria estremocensis</name>
    <dbReference type="NCBI Taxonomy" id="1079267"/>
    <lineage>
        <taxon>Eukaryota</taxon>
        <taxon>Fungi</taxon>
        <taxon>Dikarya</taxon>
        <taxon>Ascomycota</taxon>
        <taxon>Pezizomycotina</taxon>
        <taxon>Sordariomycetes</taxon>
        <taxon>Hypocreomycetidae</taxon>
        <taxon>Hypocreales</taxon>
        <taxon>Nectriaceae</taxon>
        <taxon>Dactylonectria</taxon>
    </lineage>
</organism>
<dbReference type="AlphaFoldDB" id="A0A9P9J789"/>
<feature type="domain" description="Nucleoside phosphorylase" evidence="1">
    <location>
        <begin position="13"/>
        <end position="127"/>
    </location>
</feature>
<dbReference type="SUPFAM" id="SSF53167">
    <property type="entry name" value="Purine and uridine phosphorylases"/>
    <property type="match status" value="1"/>
</dbReference>
<dbReference type="GO" id="GO:0003824">
    <property type="term" value="F:catalytic activity"/>
    <property type="evidence" value="ECO:0007669"/>
    <property type="project" value="InterPro"/>
</dbReference>
<reference evidence="2" key="1">
    <citation type="journal article" date="2021" name="Nat. Commun.">
        <title>Genetic determinants of endophytism in the Arabidopsis root mycobiome.</title>
        <authorList>
            <person name="Mesny F."/>
            <person name="Miyauchi S."/>
            <person name="Thiergart T."/>
            <person name="Pickel B."/>
            <person name="Atanasova L."/>
            <person name="Karlsson M."/>
            <person name="Huettel B."/>
            <person name="Barry K.W."/>
            <person name="Haridas S."/>
            <person name="Chen C."/>
            <person name="Bauer D."/>
            <person name="Andreopoulos W."/>
            <person name="Pangilinan J."/>
            <person name="LaButti K."/>
            <person name="Riley R."/>
            <person name="Lipzen A."/>
            <person name="Clum A."/>
            <person name="Drula E."/>
            <person name="Henrissat B."/>
            <person name="Kohler A."/>
            <person name="Grigoriev I.V."/>
            <person name="Martin F.M."/>
            <person name="Hacquard S."/>
        </authorList>
    </citation>
    <scope>NUCLEOTIDE SEQUENCE</scope>
    <source>
        <strain evidence="2">MPI-CAGE-AT-0021</strain>
    </source>
</reference>
<name>A0A9P9J789_9HYPO</name>
<evidence type="ECO:0000313" key="3">
    <source>
        <dbReference type="Proteomes" id="UP000717696"/>
    </source>
</evidence>
<dbReference type="InterPro" id="IPR000845">
    <property type="entry name" value="Nucleoside_phosphorylase_d"/>
</dbReference>
<sequence length="406" mass="44465">MASQPDSRSEFEIAIVFALSREYNSVSRLVDQFWETNCGRAAGDSNAYVTGRIGDFNIVLLCLSDVGKSSAASTTACLRMIFLELKLVLLPGICGGVPSPGMGEELLLGDVVIDKTVVQYDLGKRYPERFQTKDNLDDSLGRLTKNAGNFVTSFEKDMEREKLEERAASHLAKIQTLALGKQRKTSYQYLGAIIDVLFKANYRHRHQNTSQKLCDECNGASGAACEESRRLSCKNLGCDENELLQCERLKEKQDLESSGLIKESQASYVFVGRFGSGDTVLTSGEKRNTIAKRQGVMAFKMEGARVWDEIPCIIAKGVCDYTDSHKNDLWQDFAAAPAAGVTMALIEQYPQADKPPSNKPRVGLIEDAQPGRGSVQTGSVSGSNVLTGFESSGGTQNFNFVLWSRG</sequence>
<dbReference type="Pfam" id="PF01048">
    <property type="entry name" value="PNP_UDP_1"/>
    <property type="match status" value="1"/>
</dbReference>
<gene>
    <name evidence="2" type="ORF">B0J13DRAFT_522324</name>
</gene>
<proteinExistence type="predicted"/>